<organism evidence="7 8">
    <name type="scientific">Aurantiacibacter arachoides</name>
    <dbReference type="NCBI Taxonomy" id="1850444"/>
    <lineage>
        <taxon>Bacteria</taxon>
        <taxon>Pseudomonadati</taxon>
        <taxon>Pseudomonadota</taxon>
        <taxon>Alphaproteobacteria</taxon>
        <taxon>Sphingomonadales</taxon>
        <taxon>Erythrobacteraceae</taxon>
        <taxon>Aurantiacibacter</taxon>
    </lineage>
</organism>
<dbReference type="InterPro" id="IPR006260">
    <property type="entry name" value="TonB/TolA_C"/>
</dbReference>
<protein>
    <submittedName>
        <fullName evidence="7">TonB family protein</fullName>
    </submittedName>
</protein>
<keyword evidence="3" id="KW-1133">Transmembrane helix</keyword>
<evidence type="ECO:0000256" key="3">
    <source>
        <dbReference type="ARBA" id="ARBA00022989"/>
    </source>
</evidence>
<dbReference type="SUPFAM" id="SSF74653">
    <property type="entry name" value="TolA/TonB C-terminal domain"/>
    <property type="match status" value="1"/>
</dbReference>
<dbReference type="PROSITE" id="PS52015">
    <property type="entry name" value="TONB_CTD"/>
    <property type="match status" value="1"/>
</dbReference>
<dbReference type="OrthoDB" id="7585155at2"/>
<gene>
    <name evidence="7" type="ORF">GRI62_08375</name>
</gene>
<keyword evidence="4" id="KW-0472">Membrane</keyword>
<evidence type="ECO:0000256" key="2">
    <source>
        <dbReference type="ARBA" id="ARBA00022692"/>
    </source>
</evidence>
<keyword evidence="8" id="KW-1185">Reference proteome</keyword>
<evidence type="ECO:0000259" key="6">
    <source>
        <dbReference type="PROSITE" id="PS52015"/>
    </source>
</evidence>
<proteinExistence type="predicted"/>
<name>A0A845A2F6_9SPHN</name>
<dbReference type="GO" id="GO:0055085">
    <property type="term" value="P:transmembrane transport"/>
    <property type="evidence" value="ECO:0007669"/>
    <property type="project" value="InterPro"/>
</dbReference>
<dbReference type="Gene3D" id="3.30.1150.10">
    <property type="match status" value="1"/>
</dbReference>
<dbReference type="EMBL" id="WTYH01000001">
    <property type="protein sequence ID" value="MXO93622.1"/>
    <property type="molecule type" value="Genomic_DNA"/>
</dbReference>
<comment type="caution">
    <text evidence="7">The sequence shown here is derived from an EMBL/GenBank/DDBJ whole genome shotgun (WGS) entry which is preliminary data.</text>
</comment>
<evidence type="ECO:0000256" key="4">
    <source>
        <dbReference type="ARBA" id="ARBA00023136"/>
    </source>
</evidence>
<dbReference type="GO" id="GO:0016020">
    <property type="term" value="C:membrane"/>
    <property type="evidence" value="ECO:0007669"/>
    <property type="project" value="UniProtKB-SubCell"/>
</dbReference>
<feature type="domain" description="TonB C-terminal" evidence="6">
    <location>
        <begin position="60"/>
        <end position="122"/>
    </location>
</feature>
<feature type="chain" id="PRO_5033004585" evidence="5">
    <location>
        <begin position="24"/>
        <end position="122"/>
    </location>
</feature>
<keyword evidence="2" id="KW-0812">Transmembrane</keyword>
<evidence type="ECO:0000256" key="5">
    <source>
        <dbReference type="SAM" id="SignalP"/>
    </source>
</evidence>
<reference evidence="7 8" key="1">
    <citation type="submission" date="2019-12" db="EMBL/GenBank/DDBJ databases">
        <title>Genomic-based taxomic classification of the family Erythrobacteraceae.</title>
        <authorList>
            <person name="Xu L."/>
        </authorList>
    </citation>
    <scope>NUCLEOTIDE SEQUENCE [LARGE SCALE GENOMIC DNA]</scope>
    <source>
        <strain evidence="7 8">RC4-10-4</strain>
    </source>
</reference>
<comment type="subcellular location">
    <subcellularLocation>
        <location evidence="1">Membrane</location>
        <topology evidence="1">Single-pass membrane protein</topology>
    </subcellularLocation>
</comment>
<dbReference type="NCBIfam" id="TIGR01352">
    <property type="entry name" value="tonB_Cterm"/>
    <property type="match status" value="1"/>
</dbReference>
<dbReference type="Proteomes" id="UP000460626">
    <property type="component" value="Unassembled WGS sequence"/>
</dbReference>
<dbReference type="AlphaFoldDB" id="A0A845A2F6"/>
<sequence>MRNRKAIVVAGFVMVMCAMPACAVDRVEEVSAARGEPQIVFARLTNDQAPPAAVPGRAAQPVNLATLVRRINADYPVAAKRQRRQGTVGVSVDVTARGEVASCMVSRSSGHPVLDAAACNGI</sequence>
<dbReference type="InterPro" id="IPR037682">
    <property type="entry name" value="TonB_C"/>
</dbReference>
<evidence type="ECO:0000313" key="7">
    <source>
        <dbReference type="EMBL" id="MXO93622.1"/>
    </source>
</evidence>
<evidence type="ECO:0000313" key="8">
    <source>
        <dbReference type="Proteomes" id="UP000460626"/>
    </source>
</evidence>
<feature type="signal peptide" evidence="5">
    <location>
        <begin position="1"/>
        <end position="23"/>
    </location>
</feature>
<accession>A0A845A2F6</accession>
<dbReference type="Pfam" id="PF03544">
    <property type="entry name" value="TonB_C"/>
    <property type="match status" value="1"/>
</dbReference>
<dbReference type="RefSeq" id="WP_131452877.1">
    <property type="nucleotide sequence ID" value="NZ_BMJK01000001.1"/>
</dbReference>
<keyword evidence="5" id="KW-0732">Signal</keyword>
<evidence type="ECO:0000256" key="1">
    <source>
        <dbReference type="ARBA" id="ARBA00004167"/>
    </source>
</evidence>